<reference evidence="2" key="1">
    <citation type="submission" date="2021-04" db="EMBL/GenBank/DDBJ databases">
        <title>Dactylosporangium aurantiacum NRRL B-8018 full assembly.</title>
        <authorList>
            <person name="Hartkoorn R.C."/>
            <person name="Beaudoing E."/>
            <person name="Hot D."/>
        </authorList>
    </citation>
    <scope>NUCLEOTIDE SEQUENCE</scope>
    <source>
        <strain evidence="2">NRRL B-8018</strain>
    </source>
</reference>
<evidence type="ECO:0000256" key="1">
    <source>
        <dbReference type="SAM" id="MobiDB-lite"/>
    </source>
</evidence>
<gene>
    <name evidence="2" type="ORF">Daura_32710</name>
</gene>
<dbReference type="EMBL" id="CP073767">
    <property type="protein sequence ID" value="UWZ51495.1"/>
    <property type="molecule type" value="Genomic_DNA"/>
</dbReference>
<protein>
    <submittedName>
        <fullName evidence="2">Uncharacterized protein</fullName>
    </submittedName>
</protein>
<evidence type="ECO:0000313" key="3">
    <source>
        <dbReference type="Proteomes" id="UP001058003"/>
    </source>
</evidence>
<proteinExistence type="predicted"/>
<keyword evidence="3" id="KW-1185">Reference proteome</keyword>
<organism evidence="2 3">
    <name type="scientific">Dactylosporangium aurantiacum</name>
    <dbReference type="NCBI Taxonomy" id="35754"/>
    <lineage>
        <taxon>Bacteria</taxon>
        <taxon>Bacillati</taxon>
        <taxon>Actinomycetota</taxon>
        <taxon>Actinomycetes</taxon>
        <taxon>Micromonosporales</taxon>
        <taxon>Micromonosporaceae</taxon>
        <taxon>Dactylosporangium</taxon>
    </lineage>
</organism>
<dbReference type="AlphaFoldDB" id="A0A9Q9IFA9"/>
<feature type="compositionally biased region" description="Polar residues" evidence="1">
    <location>
        <begin position="1"/>
        <end position="18"/>
    </location>
</feature>
<accession>A0A9Q9IFA9</accession>
<feature type="region of interest" description="Disordered" evidence="1">
    <location>
        <begin position="1"/>
        <end position="22"/>
    </location>
</feature>
<sequence>MAANTDPTPDPSTSQSGAPTGVNLGYAVDQLARALVTATAHEDADTRRRADRRMERWGAVLRGVVDGKLTIGSRAPVKDLPAWVTPGVVRGGFATGSAAAEGPLLPHEQALATRMRVATDRAALFRHHVSTHGLTELWTLLDTGAYRVDLPEEAALLTVAWLVRAGDGEAASDVVEQIAPFAGRLRFAPQPVDSAPADPSIVWRHTAGEVRQELAARRPNPRIEAMREALTVWNPFADELLTHWLATVVDGRVAERADKLADDAWTARSRTLLARYTALADRHRHCTKHRNRKQNLAILRNALAEHLTGHGLTPRTRGLLQHAVDSMVRRRGAPGSPAHTALRAEQAAIGAVPTHHAIARVVVARLAALPQYVGVRDVDAVLRPVEAGEAPDAAIPVGTVVPDAFGTAVRRATAGTVEQLLDAGVVPSAEVLATLVPQLAAASTAAAYRDPALRQLMTATYRAFRNRRSLLLLNLEHQVRLEELPWVRAVRAHRHADADTRGAAAGALRRLGELTLDAFPATVLPNPLVRELNALAAESGLRLPWVEELAADIFMGTFSGKYLAAAQIAGGLLAGSLYERYYGIDYAALMAVDDVHNGRYGTRTSPTFDALCGTRARASGSTGSSSVAANGTVIEQAQILTTHNLATLVGPAGVRPAGDWATLAWRAFVKVKTLAAQMPASPHPLRVVKDIAYAWRHLVFYLSMPGADPADFVRTVRSDADALPFHVQVRLQPAIGGLEHVVSGGTFPPDGTAAPDRRRLLGWSTGAHWMLPSRSI</sequence>
<evidence type="ECO:0000313" key="2">
    <source>
        <dbReference type="EMBL" id="UWZ51495.1"/>
    </source>
</evidence>
<dbReference type="Proteomes" id="UP001058003">
    <property type="component" value="Chromosome"/>
</dbReference>
<dbReference type="RefSeq" id="WP_211273824.1">
    <property type="nucleotide sequence ID" value="NZ_CP073767.1"/>
</dbReference>
<name>A0A9Q9IFA9_9ACTN</name>
<dbReference type="KEGG" id="daur:Daura_32710"/>